<accession>A0ACB9PQ04</accession>
<organism evidence="1 2">
    <name type="scientific">Bauhinia variegata</name>
    <name type="common">Purple orchid tree</name>
    <name type="synonym">Phanera variegata</name>
    <dbReference type="NCBI Taxonomy" id="167791"/>
    <lineage>
        <taxon>Eukaryota</taxon>
        <taxon>Viridiplantae</taxon>
        <taxon>Streptophyta</taxon>
        <taxon>Embryophyta</taxon>
        <taxon>Tracheophyta</taxon>
        <taxon>Spermatophyta</taxon>
        <taxon>Magnoliopsida</taxon>
        <taxon>eudicotyledons</taxon>
        <taxon>Gunneridae</taxon>
        <taxon>Pentapetalae</taxon>
        <taxon>rosids</taxon>
        <taxon>fabids</taxon>
        <taxon>Fabales</taxon>
        <taxon>Fabaceae</taxon>
        <taxon>Cercidoideae</taxon>
        <taxon>Cercideae</taxon>
        <taxon>Bauhiniinae</taxon>
        <taxon>Bauhinia</taxon>
    </lineage>
</organism>
<proteinExistence type="predicted"/>
<name>A0ACB9PQ04_BAUVA</name>
<dbReference type="EMBL" id="CM039429">
    <property type="protein sequence ID" value="KAI4348650.1"/>
    <property type="molecule type" value="Genomic_DNA"/>
</dbReference>
<dbReference type="Proteomes" id="UP000828941">
    <property type="component" value="Chromosome 4"/>
</dbReference>
<gene>
    <name evidence="1" type="ORF">L6164_009349</name>
</gene>
<reference evidence="1 2" key="1">
    <citation type="journal article" date="2022" name="DNA Res.">
        <title>Chromosomal-level genome assembly of the orchid tree Bauhinia variegata (Leguminosae; Cercidoideae) supports the allotetraploid origin hypothesis of Bauhinia.</title>
        <authorList>
            <person name="Zhong Y."/>
            <person name="Chen Y."/>
            <person name="Zheng D."/>
            <person name="Pang J."/>
            <person name="Liu Y."/>
            <person name="Luo S."/>
            <person name="Meng S."/>
            <person name="Qian L."/>
            <person name="Wei D."/>
            <person name="Dai S."/>
            <person name="Zhou R."/>
        </authorList>
    </citation>
    <scope>NUCLEOTIDE SEQUENCE [LARGE SCALE GENOMIC DNA]</scope>
    <source>
        <strain evidence="1">BV-YZ2020</strain>
    </source>
</reference>
<keyword evidence="2" id="KW-1185">Reference proteome</keyword>
<protein>
    <submittedName>
        <fullName evidence="1">Uncharacterized protein</fullName>
    </submittedName>
</protein>
<evidence type="ECO:0000313" key="1">
    <source>
        <dbReference type="EMBL" id="KAI4348650.1"/>
    </source>
</evidence>
<comment type="caution">
    <text evidence="1">The sequence shown here is derived from an EMBL/GenBank/DDBJ whole genome shotgun (WGS) entry which is preliminary data.</text>
</comment>
<sequence>MGNWRKVGGSHHQVGQWNRSFSRRPPLGTWQSNVPSWEKRFCASVGAVPWGKLLEAKRYMYLFDNVVKWDDSAGREAFDNAKQRFWAEINGFPCNISLPDPNIYIDDVDWNSSIDPELIQDLEREKDFPSEETKEEKLVVLGSSVLLNQKIIPTGWGEAEEAVPTDTNQLMPQGWGPDFPTNVAVDPWQQYYSYNEPAEYGWQSYWDHSWGWNQRDQYGNDLQKTGKGRADGNWGSSGGYYRRRENISWQKNSAYQPDDRQVGRGRKYNRGKKRGNFGGDRQYVEKIQTN</sequence>
<evidence type="ECO:0000313" key="2">
    <source>
        <dbReference type="Proteomes" id="UP000828941"/>
    </source>
</evidence>